<organism evidence="1 2">
    <name type="scientific">Massilia suwonensis</name>
    <dbReference type="NCBI Taxonomy" id="648895"/>
    <lineage>
        <taxon>Bacteria</taxon>
        <taxon>Pseudomonadati</taxon>
        <taxon>Pseudomonadota</taxon>
        <taxon>Betaproteobacteria</taxon>
        <taxon>Burkholderiales</taxon>
        <taxon>Oxalobacteraceae</taxon>
        <taxon>Telluria group</taxon>
        <taxon>Massilia</taxon>
    </lineage>
</organism>
<dbReference type="RefSeq" id="WP_379754080.1">
    <property type="nucleotide sequence ID" value="NZ_JBHSMR010000013.1"/>
</dbReference>
<evidence type="ECO:0000313" key="1">
    <source>
        <dbReference type="EMBL" id="MFC5478420.1"/>
    </source>
</evidence>
<sequence>MKLRHINVPRWAACAALRHRRRLLLGRIGTLCAATDADFVRRFPAAVAAVETGFRHEEVLLERLGDACLRPRRADHAVILRALHRTASQVERGDLVLGRQVVAALAALLGQPGALPLATPVRPPAPAPP</sequence>
<comment type="caution">
    <text evidence="1">The sequence shown here is derived from an EMBL/GenBank/DDBJ whole genome shotgun (WGS) entry which is preliminary data.</text>
</comment>
<keyword evidence="2" id="KW-1185">Reference proteome</keyword>
<gene>
    <name evidence="1" type="ORF">ACFPQ5_09495</name>
</gene>
<proteinExistence type="predicted"/>
<name>A0ABW0MLG4_9BURK</name>
<accession>A0ABW0MLG4</accession>
<dbReference type="EMBL" id="JBHSMR010000013">
    <property type="protein sequence ID" value="MFC5478420.1"/>
    <property type="molecule type" value="Genomic_DNA"/>
</dbReference>
<evidence type="ECO:0000313" key="2">
    <source>
        <dbReference type="Proteomes" id="UP001596101"/>
    </source>
</evidence>
<reference evidence="2" key="1">
    <citation type="journal article" date="2019" name="Int. J. Syst. Evol. Microbiol.">
        <title>The Global Catalogue of Microorganisms (GCM) 10K type strain sequencing project: providing services to taxonomists for standard genome sequencing and annotation.</title>
        <authorList>
            <consortium name="The Broad Institute Genomics Platform"/>
            <consortium name="The Broad Institute Genome Sequencing Center for Infectious Disease"/>
            <person name="Wu L."/>
            <person name="Ma J."/>
        </authorList>
    </citation>
    <scope>NUCLEOTIDE SEQUENCE [LARGE SCALE GENOMIC DNA]</scope>
    <source>
        <strain evidence="2">CCUG 43111</strain>
    </source>
</reference>
<dbReference type="Proteomes" id="UP001596101">
    <property type="component" value="Unassembled WGS sequence"/>
</dbReference>
<protein>
    <submittedName>
        <fullName evidence="1">Uncharacterized protein</fullName>
    </submittedName>
</protein>